<dbReference type="InterPro" id="IPR029083">
    <property type="entry name" value="Imm32"/>
</dbReference>
<dbReference type="RefSeq" id="WP_033017774.1">
    <property type="nucleotide sequence ID" value="NZ_AP022557.1"/>
</dbReference>
<evidence type="ECO:0000313" key="2">
    <source>
        <dbReference type="Proteomes" id="UP000501421"/>
    </source>
</evidence>
<name>A0A679FMB5_9BACL</name>
<sequence>MDIQIKIPKYRNDSGFQFVWEDNFIIETEINGNTIIIRANKDGLISMAKHLLTLAQNEVPTGTHIHYDELNSLEEGSCEIVIQKI</sequence>
<protein>
    <submittedName>
        <fullName evidence="1">Uncharacterized protein</fullName>
    </submittedName>
</protein>
<dbReference type="Proteomes" id="UP000501421">
    <property type="component" value="Chromosome"/>
</dbReference>
<organism evidence="1 2">
    <name type="scientific">Geobacillus subterraneus</name>
    <dbReference type="NCBI Taxonomy" id="129338"/>
    <lineage>
        <taxon>Bacteria</taxon>
        <taxon>Bacillati</taxon>
        <taxon>Bacillota</taxon>
        <taxon>Bacilli</taxon>
        <taxon>Bacillales</taxon>
        <taxon>Anoxybacillaceae</taxon>
        <taxon>Geobacillus</taxon>
    </lineage>
</organism>
<proteinExistence type="predicted"/>
<dbReference type="AlphaFoldDB" id="A0A679FMB5"/>
<keyword evidence="2" id="KW-1185">Reference proteome</keyword>
<gene>
    <name evidence="1" type="ORF">GsuE55_23610</name>
</gene>
<accession>A0A679FMB5</accession>
<dbReference type="Pfam" id="PF15566">
    <property type="entry name" value="Imm32"/>
    <property type="match status" value="1"/>
</dbReference>
<dbReference type="EMBL" id="AP022557">
    <property type="protein sequence ID" value="BBW97528.1"/>
    <property type="molecule type" value="Genomic_DNA"/>
</dbReference>
<evidence type="ECO:0000313" key="1">
    <source>
        <dbReference type="EMBL" id="BBW97528.1"/>
    </source>
</evidence>
<reference evidence="2" key="1">
    <citation type="journal article" date="2020" name="Microbiol. Resour. Announc.">
        <title>Complete Genome Sequence of Geobacillus sp. Strain E55-1, Isolated from Mine Geyser in Japan.</title>
        <authorList>
            <person name="Miyazaki K."/>
            <person name="Hase E."/>
            <person name="Tokito N."/>
        </authorList>
    </citation>
    <scope>NUCLEOTIDE SEQUENCE [LARGE SCALE GENOMIC DNA]</scope>
    <source>
        <strain evidence="2">E55-1</strain>
    </source>
</reference>